<evidence type="ECO:0000313" key="3">
    <source>
        <dbReference type="EMBL" id="CAB4154768.1"/>
    </source>
</evidence>
<dbReference type="EMBL" id="LR796615">
    <property type="protein sequence ID" value="CAB4154768.1"/>
    <property type="molecule type" value="Genomic_DNA"/>
</dbReference>
<sequence>MATTNERVAILETKLDDVKEDVTLMRKENREDHATVIRKLETLEGYRNWLMGAVAIISPALLIAANYYFK</sequence>
<reference evidence="3" key="1">
    <citation type="submission" date="2020-04" db="EMBL/GenBank/DDBJ databases">
        <authorList>
            <person name="Chiriac C."/>
            <person name="Salcher M."/>
            <person name="Ghai R."/>
            <person name="Kavagutti S V."/>
        </authorList>
    </citation>
    <scope>NUCLEOTIDE SEQUENCE</scope>
</reference>
<feature type="transmembrane region" description="Helical" evidence="2">
    <location>
        <begin position="49"/>
        <end position="69"/>
    </location>
</feature>
<evidence type="ECO:0000256" key="2">
    <source>
        <dbReference type="SAM" id="Phobius"/>
    </source>
</evidence>
<keyword evidence="2" id="KW-0812">Transmembrane</keyword>
<keyword evidence="1" id="KW-0175">Coiled coil</keyword>
<accession>A0A6J5NCN2</accession>
<keyword evidence="2" id="KW-1133">Transmembrane helix</keyword>
<evidence type="ECO:0000256" key="1">
    <source>
        <dbReference type="SAM" id="Coils"/>
    </source>
</evidence>
<keyword evidence="2" id="KW-0472">Membrane</keyword>
<proteinExistence type="predicted"/>
<feature type="coiled-coil region" evidence="1">
    <location>
        <begin position="1"/>
        <end position="28"/>
    </location>
</feature>
<gene>
    <name evidence="3" type="ORF">UFOVP647_27</name>
</gene>
<organism evidence="3">
    <name type="scientific">uncultured Caudovirales phage</name>
    <dbReference type="NCBI Taxonomy" id="2100421"/>
    <lineage>
        <taxon>Viruses</taxon>
        <taxon>Duplodnaviria</taxon>
        <taxon>Heunggongvirae</taxon>
        <taxon>Uroviricota</taxon>
        <taxon>Caudoviricetes</taxon>
        <taxon>Peduoviridae</taxon>
        <taxon>Maltschvirus</taxon>
        <taxon>Maltschvirus maltsch</taxon>
    </lineage>
</organism>
<name>A0A6J5NCN2_9CAUD</name>
<protein>
    <submittedName>
        <fullName evidence="3">Uncharacterized protein</fullName>
    </submittedName>
</protein>